<reference evidence="2" key="3">
    <citation type="journal article" date="2018" name="Aquaculture">
        <title>Complete genome sequence of a white spot syndrome virus associated with a disease incursion in Australia.</title>
        <authorList>
            <person name="Oakey J."/>
            <person name="Smith C.S."/>
        </authorList>
    </citation>
    <scope>NUCLEOTIDE SEQUENCE [LARGE SCALE GENOMIC DNA]</scope>
    <source>
        <strain evidence="2">WSSV-AU</strain>
    </source>
</reference>
<evidence type="ECO:0000313" key="2">
    <source>
        <dbReference type="EMBL" id="ATU83496.1"/>
    </source>
</evidence>
<dbReference type="Proteomes" id="UP000267516">
    <property type="component" value="Segment"/>
</dbReference>
<protein>
    <submittedName>
        <fullName evidence="2">ORF389</fullName>
    </submittedName>
    <submittedName>
        <fullName evidence="1">Wsv355</fullName>
    </submittedName>
</protein>
<accession>K7XBG4</accession>
<name>K7XBG4_9VIRU</name>
<sequence length="167" mass="18497">MASHLLLSKIDLILPLTLSFFTNPKAAVTSLKYLLSHAIVLKRRATVRSFRCLELGIGSSFMHFSLDMVLLLLRGESLLKLLREAQEQKGGILLLLLAVPSSLLTLGLTISRTGIVKGTTQFLILKDLLLISFKISPDSAAELSNVSTSHKFFSISSTMTVETYFWR</sequence>
<reference evidence="1" key="1">
    <citation type="submission" date="2012-08" db="EMBL/GenBank/DDBJ databases">
        <title>Cassytha pubescens and C. glabella (Lauraceae) are not disjunctly distributed between Australia and the Ryukyu Archipelago of Japan - evidence from morphological and molecular data.</title>
        <authorList>
            <person name="Kokubugata G."/>
            <person name="Nakamura K."/>
            <person name="Forster P.I."/>
            <person name="Wilson G.W."/>
            <person name="Holland A.E."/>
            <person name="Hirayama Y."/>
            <person name="Yokota M."/>
        </authorList>
    </citation>
    <scope>NUCLEOTIDE SEQUENCE</scope>
    <source>
        <strain evidence="1">K-LV1</strain>
    </source>
</reference>
<dbReference type="EMBL" id="MF768985">
    <property type="protein sequence ID" value="ATU83496.1"/>
    <property type="molecule type" value="Genomic_DNA"/>
</dbReference>
<dbReference type="Proteomes" id="UP000277283">
    <property type="component" value="Segment"/>
</dbReference>
<organism evidence="1 3">
    <name type="scientific">White spot syndrome virus</name>
    <dbReference type="NCBI Taxonomy" id="342409"/>
    <lineage>
        <taxon>Viruses</taxon>
        <taxon>Viruses incertae sedis</taxon>
        <taxon>Naldaviricetes</taxon>
        <taxon>Nimaviridae</taxon>
        <taxon>Whispovirus</taxon>
    </lineage>
</organism>
<reference evidence="3" key="2">
    <citation type="submission" date="2012-08" db="EMBL/GenBank/DDBJ databases">
        <authorList>
            <person name="Choi T.-J."/>
        </authorList>
    </citation>
    <scope>NUCLEOTIDE SEQUENCE [LARGE SCALE GENOMIC DNA]</scope>
    <source>
        <strain evidence="3">K-LV1</strain>
    </source>
</reference>
<evidence type="ECO:0000313" key="1">
    <source>
        <dbReference type="EMBL" id="AFX59732.1"/>
    </source>
</evidence>
<evidence type="ECO:0000313" key="3">
    <source>
        <dbReference type="Proteomes" id="UP000277283"/>
    </source>
</evidence>
<proteinExistence type="predicted"/>
<dbReference type="EMBL" id="JX515788">
    <property type="protein sequence ID" value="AFX59732.1"/>
    <property type="molecule type" value="Genomic_DNA"/>
</dbReference>
<gene>
    <name evidence="1" type="ORF">wssv_03550</name>
</gene>